<evidence type="ECO:0000313" key="3">
    <source>
        <dbReference type="EMBL" id="MBK9982292.1"/>
    </source>
</evidence>
<sequence length="283" mass="32178">MMKILFPTDFSNAAENAYIFALRLAKQLKAPITVLHVYTLPDVSPWLELPDINREVNDLVTNDEFDSFKTRIDTLKRIASENTLDDVDINYSLRESAYVVNGIVDEANDMKADLVIMGTNGASGFKKAVYGSVALKTMEESTCPVLLVPDKAFFKGIIDIGLTLEYLPEEKELVRQSLAFATKINGHLDCFHVDTGDHNKMKSDPVEWQQEFKLDSHISFHMHYSLDTKKGIIEYCKQKHLDMLVMRAHHRNMIRELFSSSLAIKVAYDIHIPLLTFHLPESA</sequence>
<dbReference type="InterPro" id="IPR006015">
    <property type="entry name" value="Universal_stress_UspA"/>
</dbReference>
<dbReference type="InterPro" id="IPR006016">
    <property type="entry name" value="UspA"/>
</dbReference>
<feature type="domain" description="UspA" evidence="2">
    <location>
        <begin position="227"/>
        <end position="276"/>
    </location>
</feature>
<dbReference type="Gene3D" id="3.40.50.620">
    <property type="entry name" value="HUPs"/>
    <property type="match status" value="2"/>
</dbReference>
<protein>
    <submittedName>
        <fullName evidence="3">Universal stress protein</fullName>
    </submittedName>
</protein>
<gene>
    <name evidence="3" type="ORF">IPP15_07690</name>
</gene>
<organism evidence="3 4">
    <name type="scientific">Candidatus Opimibacter skivensis</name>
    <dbReference type="NCBI Taxonomy" id="2982028"/>
    <lineage>
        <taxon>Bacteria</taxon>
        <taxon>Pseudomonadati</taxon>
        <taxon>Bacteroidota</taxon>
        <taxon>Saprospiria</taxon>
        <taxon>Saprospirales</taxon>
        <taxon>Saprospiraceae</taxon>
        <taxon>Candidatus Opimibacter</taxon>
    </lineage>
</organism>
<dbReference type="PANTHER" id="PTHR46268:SF6">
    <property type="entry name" value="UNIVERSAL STRESS PROTEIN UP12"/>
    <property type="match status" value="1"/>
</dbReference>
<dbReference type="CDD" id="cd00293">
    <property type="entry name" value="USP-like"/>
    <property type="match status" value="1"/>
</dbReference>
<comment type="caution">
    <text evidence="3">The sequence shown here is derived from an EMBL/GenBank/DDBJ whole genome shotgun (WGS) entry which is preliminary data.</text>
</comment>
<name>A0A9D7SSI9_9BACT</name>
<evidence type="ECO:0000256" key="1">
    <source>
        <dbReference type="ARBA" id="ARBA00008791"/>
    </source>
</evidence>
<dbReference type="PRINTS" id="PR01438">
    <property type="entry name" value="UNVRSLSTRESS"/>
</dbReference>
<reference evidence="3 4" key="1">
    <citation type="submission" date="2020-10" db="EMBL/GenBank/DDBJ databases">
        <title>Connecting structure to function with the recovery of over 1000 high-quality activated sludge metagenome-assembled genomes encoding full-length rRNA genes using long-read sequencing.</title>
        <authorList>
            <person name="Singleton C.M."/>
            <person name="Petriglieri F."/>
            <person name="Kristensen J.M."/>
            <person name="Kirkegaard R.H."/>
            <person name="Michaelsen T.Y."/>
            <person name="Andersen M.H."/>
            <person name="Karst S.M."/>
            <person name="Dueholm M.S."/>
            <person name="Nielsen P.H."/>
            <person name="Albertsen M."/>
        </authorList>
    </citation>
    <scope>NUCLEOTIDE SEQUENCE [LARGE SCALE GENOMIC DNA]</scope>
    <source>
        <strain evidence="3">Ribe_18-Q3-R11-54_MAXAC.273</strain>
    </source>
</reference>
<dbReference type="EMBL" id="JADKGY010000006">
    <property type="protein sequence ID" value="MBK9982292.1"/>
    <property type="molecule type" value="Genomic_DNA"/>
</dbReference>
<dbReference type="AlphaFoldDB" id="A0A9D7SSI9"/>
<dbReference type="SUPFAM" id="SSF52402">
    <property type="entry name" value="Adenine nucleotide alpha hydrolases-like"/>
    <property type="match status" value="2"/>
</dbReference>
<evidence type="ECO:0000259" key="2">
    <source>
        <dbReference type="Pfam" id="PF00582"/>
    </source>
</evidence>
<dbReference type="InterPro" id="IPR014729">
    <property type="entry name" value="Rossmann-like_a/b/a_fold"/>
</dbReference>
<dbReference type="PANTHER" id="PTHR46268">
    <property type="entry name" value="STRESS RESPONSE PROTEIN NHAX"/>
    <property type="match status" value="1"/>
</dbReference>
<feature type="domain" description="UspA" evidence="2">
    <location>
        <begin position="2"/>
        <end position="149"/>
    </location>
</feature>
<comment type="similarity">
    <text evidence="1">Belongs to the universal stress protein A family.</text>
</comment>
<dbReference type="Proteomes" id="UP000808337">
    <property type="component" value="Unassembled WGS sequence"/>
</dbReference>
<accession>A0A9D7SSI9</accession>
<proteinExistence type="inferred from homology"/>
<dbReference type="Pfam" id="PF00582">
    <property type="entry name" value="Usp"/>
    <property type="match status" value="2"/>
</dbReference>
<evidence type="ECO:0000313" key="4">
    <source>
        <dbReference type="Proteomes" id="UP000808337"/>
    </source>
</evidence>